<evidence type="ECO:0000313" key="1">
    <source>
        <dbReference type="EMBL" id="QBD78493.1"/>
    </source>
</evidence>
<accession>A0A4P6JT69</accession>
<dbReference type="GO" id="GO:0016301">
    <property type="term" value="F:kinase activity"/>
    <property type="evidence" value="ECO:0007669"/>
    <property type="project" value="UniProtKB-KW"/>
</dbReference>
<dbReference type="EMBL" id="CP035758">
    <property type="protein sequence ID" value="QBD78493.1"/>
    <property type="molecule type" value="Genomic_DNA"/>
</dbReference>
<name>A0A4P6JT69_KTERU</name>
<keyword evidence="1" id="KW-0418">Kinase</keyword>
<keyword evidence="1" id="KW-0808">Transferase</keyword>
<protein>
    <submittedName>
        <fullName evidence="1">Cytidylate kinase-like family protein</fullName>
    </submittedName>
</protein>
<dbReference type="KEGG" id="kbs:EPA93_21860"/>
<evidence type="ECO:0000313" key="2">
    <source>
        <dbReference type="Proteomes" id="UP000290365"/>
    </source>
</evidence>
<dbReference type="OrthoDB" id="9781180at2"/>
<dbReference type="Gene3D" id="3.40.50.300">
    <property type="entry name" value="P-loop containing nucleotide triphosphate hydrolases"/>
    <property type="match status" value="1"/>
</dbReference>
<dbReference type="InterPro" id="IPR027417">
    <property type="entry name" value="P-loop_NTPase"/>
</dbReference>
<dbReference type="SUPFAM" id="SSF52540">
    <property type="entry name" value="P-loop containing nucleoside triphosphate hydrolases"/>
    <property type="match status" value="1"/>
</dbReference>
<gene>
    <name evidence="1" type="ORF">EPA93_21860</name>
</gene>
<proteinExistence type="predicted"/>
<organism evidence="1 2">
    <name type="scientific">Ktedonosporobacter rubrisoli</name>
    <dbReference type="NCBI Taxonomy" id="2509675"/>
    <lineage>
        <taxon>Bacteria</taxon>
        <taxon>Bacillati</taxon>
        <taxon>Chloroflexota</taxon>
        <taxon>Ktedonobacteria</taxon>
        <taxon>Ktedonobacterales</taxon>
        <taxon>Ktedonosporobacteraceae</taxon>
        <taxon>Ktedonosporobacter</taxon>
    </lineage>
</organism>
<sequence length="252" mass="27984">MDAENKSVAQMKAVTISREYGSGGGEVAARTASRLGWQLIDHEIVAQVAQRLHISEKEAEDNDEYAESLTERIFQSLQLIQPTMPVTVPIRVTVNSLAFHEARCRILEAAAAKGHVVIVGRGAQALFAKQRDMLHIRIVAPLEARIAYVMQRENLSREDARARIQQKDQDRIRYLQIYYRKHPADAHLYDLVLNTAILDLESVVAIIYRALEAKAKRLSLATGELGAVQGLPPYPGLPGDIRPPESAESSSI</sequence>
<reference evidence="1 2" key="1">
    <citation type="submission" date="2019-01" db="EMBL/GenBank/DDBJ databases">
        <title>Ktedonosporobacter rubrisoli SCAWS-G2.</title>
        <authorList>
            <person name="Huang Y."/>
            <person name="Yan B."/>
        </authorList>
    </citation>
    <scope>NUCLEOTIDE SEQUENCE [LARGE SCALE GENOMIC DNA]</scope>
    <source>
        <strain evidence="1 2">SCAWS-G2</strain>
    </source>
</reference>
<dbReference type="RefSeq" id="WP_129889546.1">
    <property type="nucleotide sequence ID" value="NZ_CP035758.1"/>
</dbReference>
<dbReference type="Pfam" id="PF13189">
    <property type="entry name" value="Cytidylate_kin2"/>
    <property type="match status" value="1"/>
</dbReference>
<keyword evidence="2" id="KW-1185">Reference proteome</keyword>
<dbReference type="AlphaFoldDB" id="A0A4P6JT69"/>
<dbReference type="Proteomes" id="UP000290365">
    <property type="component" value="Chromosome"/>
</dbReference>